<sequence>MKHLVERAFEVDKDAKPEGKEVARGLAMANRGEQKLWSFSLPRDFEQPKIEKYDKSPHPVDHLIDFVDLMRLHAILNAIMCRALPPTLRWKAKDWVETLPPKSINTFDDFSKLFAAYFASSKRAKNIAIRLMY</sequence>
<dbReference type="EMBL" id="JBFOLK010000001">
    <property type="protein sequence ID" value="KAL2542017.1"/>
    <property type="molecule type" value="Genomic_DNA"/>
</dbReference>
<name>A0ABD1VXG6_9LAMI</name>
<dbReference type="AlphaFoldDB" id="A0ABD1VXG6"/>
<dbReference type="PANTHER" id="PTHR33223">
    <property type="entry name" value="CCHC-TYPE DOMAIN-CONTAINING PROTEIN"/>
    <property type="match status" value="1"/>
</dbReference>
<gene>
    <name evidence="1" type="ORF">Adt_02995</name>
</gene>
<dbReference type="Proteomes" id="UP001604336">
    <property type="component" value="Unassembled WGS sequence"/>
</dbReference>
<organism evidence="1 2">
    <name type="scientific">Abeliophyllum distichum</name>
    <dbReference type="NCBI Taxonomy" id="126358"/>
    <lineage>
        <taxon>Eukaryota</taxon>
        <taxon>Viridiplantae</taxon>
        <taxon>Streptophyta</taxon>
        <taxon>Embryophyta</taxon>
        <taxon>Tracheophyta</taxon>
        <taxon>Spermatophyta</taxon>
        <taxon>Magnoliopsida</taxon>
        <taxon>eudicotyledons</taxon>
        <taxon>Gunneridae</taxon>
        <taxon>Pentapetalae</taxon>
        <taxon>asterids</taxon>
        <taxon>lamiids</taxon>
        <taxon>Lamiales</taxon>
        <taxon>Oleaceae</taxon>
        <taxon>Forsythieae</taxon>
        <taxon>Abeliophyllum</taxon>
    </lineage>
</organism>
<evidence type="ECO:0000313" key="1">
    <source>
        <dbReference type="EMBL" id="KAL2542017.1"/>
    </source>
</evidence>
<protein>
    <submittedName>
        <fullName evidence="1">Uncharacterized protein</fullName>
    </submittedName>
</protein>
<dbReference type="PANTHER" id="PTHR33223:SF10">
    <property type="entry name" value="AMINOTRANSFERASE-LIKE PLANT MOBILE DOMAIN-CONTAINING PROTEIN"/>
    <property type="match status" value="1"/>
</dbReference>
<proteinExistence type="predicted"/>
<evidence type="ECO:0000313" key="2">
    <source>
        <dbReference type="Proteomes" id="UP001604336"/>
    </source>
</evidence>
<reference evidence="2" key="1">
    <citation type="submission" date="2024-07" db="EMBL/GenBank/DDBJ databases">
        <title>Two chromosome-level genome assemblies of Korean endemic species Abeliophyllum distichum and Forsythia ovata (Oleaceae).</title>
        <authorList>
            <person name="Jang H."/>
        </authorList>
    </citation>
    <scope>NUCLEOTIDE SEQUENCE [LARGE SCALE GENOMIC DNA]</scope>
</reference>
<comment type="caution">
    <text evidence="1">The sequence shown here is derived from an EMBL/GenBank/DDBJ whole genome shotgun (WGS) entry which is preliminary data.</text>
</comment>
<accession>A0ABD1VXG6</accession>
<keyword evidence="2" id="KW-1185">Reference proteome</keyword>